<proteinExistence type="predicted"/>
<name>A0A9N9FLJ4_9GLOM</name>
<reference evidence="1" key="1">
    <citation type="submission" date="2021-06" db="EMBL/GenBank/DDBJ databases">
        <authorList>
            <person name="Kallberg Y."/>
            <person name="Tangrot J."/>
            <person name="Rosling A."/>
        </authorList>
    </citation>
    <scope>NUCLEOTIDE SEQUENCE</scope>
    <source>
        <strain evidence="1">MT106</strain>
    </source>
</reference>
<sequence length="39" mass="4665">MGKIERDDNRHLRLPARISQGRNRYVHVLRLVNLVSRLL</sequence>
<evidence type="ECO:0000313" key="2">
    <source>
        <dbReference type="Proteomes" id="UP000789831"/>
    </source>
</evidence>
<evidence type="ECO:0000313" key="1">
    <source>
        <dbReference type="EMBL" id="CAG8542667.1"/>
    </source>
</evidence>
<keyword evidence="2" id="KW-1185">Reference proteome</keyword>
<dbReference type="Proteomes" id="UP000789831">
    <property type="component" value="Unassembled WGS sequence"/>
</dbReference>
<dbReference type="AlphaFoldDB" id="A0A9N9FLJ4"/>
<organism evidence="1 2">
    <name type="scientific">Ambispora gerdemannii</name>
    <dbReference type="NCBI Taxonomy" id="144530"/>
    <lineage>
        <taxon>Eukaryota</taxon>
        <taxon>Fungi</taxon>
        <taxon>Fungi incertae sedis</taxon>
        <taxon>Mucoromycota</taxon>
        <taxon>Glomeromycotina</taxon>
        <taxon>Glomeromycetes</taxon>
        <taxon>Archaeosporales</taxon>
        <taxon>Ambisporaceae</taxon>
        <taxon>Ambispora</taxon>
    </lineage>
</organism>
<accession>A0A9N9FLJ4</accession>
<dbReference type="EMBL" id="CAJVPL010000949">
    <property type="protein sequence ID" value="CAG8542667.1"/>
    <property type="molecule type" value="Genomic_DNA"/>
</dbReference>
<gene>
    <name evidence="1" type="ORF">AGERDE_LOCUS6265</name>
</gene>
<comment type="caution">
    <text evidence="1">The sequence shown here is derived from an EMBL/GenBank/DDBJ whole genome shotgun (WGS) entry which is preliminary data.</text>
</comment>
<protein>
    <submittedName>
        <fullName evidence="1">823_t:CDS:1</fullName>
    </submittedName>
</protein>